<dbReference type="EMBL" id="FNQF01000031">
    <property type="protein sequence ID" value="SEA80875.1"/>
    <property type="molecule type" value="Genomic_DNA"/>
</dbReference>
<proteinExistence type="predicted"/>
<protein>
    <recommendedName>
        <fullName evidence="1">Knr4/Smi1-like domain-containing protein</fullName>
    </recommendedName>
</protein>
<dbReference type="InterPro" id="IPR018958">
    <property type="entry name" value="Knr4/Smi1-like_dom"/>
</dbReference>
<reference evidence="2 3" key="1">
    <citation type="submission" date="2016-10" db="EMBL/GenBank/DDBJ databases">
        <authorList>
            <person name="de Groot N.N."/>
        </authorList>
    </citation>
    <scope>NUCLEOTIDE SEQUENCE [LARGE SCALE GENOMIC DNA]</scope>
    <source>
        <strain evidence="2 3">DSM 23581</strain>
    </source>
</reference>
<sequence>MGILSFLGANSQNNKKKNYKNLTSELKKEFRIDLKRDSEKEFNPEFIRTTNLENEIINKFGFDGIKLVFESRNSSNFHKLGEFPKDCPWKNLNGKTITEFIAENFKPISKKIPNLISTLKERCKFIFVEKKENTWHLHYLLDMKLYDDRDYFKIHTGGSPLLNAEPNENLKAFNWNVPNDLKTFYKIHNGFGEIYDANFVMANEDIKVMAEMMNPICKEQNVKPEDYSFDDLLEFFPDGAGNTQCFYKKSGNSTVDWDHEVWEISGEIGFFEFINERMSEIDEE</sequence>
<evidence type="ECO:0000313" key="3">
    <source>
        <dbReference type="Proteomes" id="UP000198820"/>
    </source>
</evidence>
<organism evidence="2 3">
    <name type="scientific">Psychroflexus halocasei</name>
    <dbReference type="NCBI Taxonomy" id="908615"/>
    <lineage>
        <taxon>Bacteria</taxon>
        <taxon>Pseudomonadati</taxon>
        <taxon>Bacteroidota</taxon>
        <taxon>Flavobacteriia</taxon>
        <taxon>Flavobacteriales</taxon>
        <taxon>Flavobacteriaceae</taxon>
        <taxon>Psychroflexus</taxon>
    </lineage>
</organism>
<evidence type="ECO:0000259" key="1">
    <source>
        <dbReference type="Pfam" id="PF09346"/>
    </source>
</evidence>
<dbReference type="STRING" id="908615.SAMN05421540_1313"/>
<feature type="domain" description="Knr4/Smi1-like" evidence="1">
    <location>
        <begin position="171"/>
        <end position="252"/>
    </location>
</feature>
<name>A0A1H4E757_9FLAO</name>
<evidence type="ECO:0000313" key="2">
    <source>
        <dbReference type="EMBL" id="SEA80875.1"/>
    </source>
</evidence>
<keyword evidence="3" id="KW-1185">Reference proteome</keyword>
<dbReference type="InterPro" id="IPR037883">
    <property type="entry name" value="Knr4/Smi1-like_sf"/>
</dbReference>
<dbReference type="SUPFAM" id="SSF160631">
    <property type="entry name" value="SMI1/KNR4-like"/>
    <property type="match status" value="1"/>
</dbReference>
<gene>
    <name evidence="2" type="ORF">SAMN05421540_1313</name>
</gene>
<dbReference type="AlphaFoldDB" id="A0A1H4E757"/>
<dbReference type="Pfam" id="PF09346">
    <property type="entry name" value="SMI1_KNR4"/>
    <property type="match status" value="1"/>
</dbReference>
<dbReference type="Proteomes" id="UP000198820">
    <property type="component" value="Unassembled WGS sequence"/>
</dbReference>
<accession>A0A1H4E757</accession>